<gene>
    <name evidence="10" type="ORF">Esi_0003_0271</name>
</gene>
<dbReference type="EMBL" id="FN649727">
    <property type="protein sequence ID" value="CBJ25581.1"/>
    <property type="molecule type" value="Genomic_DNA"/>
</dbReference>
<feature type="compositionally biased region" description="Polar residues" evidence="8">
    <location>
        <begin position="978"/>
        <end position="989"/>
    </location>
</feature>
<feature type="region of interest" description="Disordered" evidence="8">
    <location>
        <begin position="791"/>
        <end position="812"/>
    </location>
</feature>
<evidence type="ECO:0000256" key="5">
    <source>
        <dbReference type="ARBA" id="ARBA00022927"/>
    </source>
</evidence>
<dbReference type="AlphaFoldDB" id="D7FW61"/>
<evidence type="ECO:0000256" key="1">
    <source>
        <dbReference type="ARBA" id="ARBA00004395"/>
    </source>
</evidence>
<keyword evidence="4" id="KW-0813">Transport</keyword>
<dbReference type="PANTHER" id="PTHR31658">
    <property type="entry name" value="CONSERVED OLIGOMERIC GOLGI COMPLEX SUBUNIT 1"/>
    <property type="match status" value="1"/>
</dbReference>
<comment type="similarity">
    <text evidence="2">Belongs to the COG1 family.</text>
</comment>
<feature type="compositionally biased region" description="Low complexity" evidence="8">
    <location>
        <begin position="992"/>
        <end position="1005"/>
    </location>
</feature>
<accession>D7FW61</accession>
<dbReference type="GO" id="GO:0017119">
    <property type="term" value="C:Golgi transport complex"/>
    <property type="evidence" value="ECO:0007669"/>
    <property type="project" value="InterPro"/>
</dbReference>
<dbReference type="Pfam" id="PF08700">
    <property type="entry name" value="VPS51_Exo84_N"/>
    <property type="match status" value="1"/>
</dbReference>
<dbReference type="InParanoid" id="D7FW61"/>
<dbReference type="PANTHER" id="PTHR31658:SF0">
    <property type="entry name" value="CONSERVED OLIGOMERIC GOLGI COMPLEX SUBUNIT 1"/>
    <property type="match status" value="1"/>
</dbReference>
<evidence type="ECO:0000256" key="6">
    <source>
        <dbReference type="ARBA" id="ARBA00023034"/>
    </source>
</evidence>
<evidence type="ECO:0000256" key="8">
    <source>
        <dbReference type="SAM" id="MobiDB-lite"/>
    </source>
</evidence>
<dbReference type="Proteomes" id="UP000002630">
    <property type="component" value="Linkage Group LG02"/>
</dbReference>
<feature type="domain" description="EF-hand" evidence="9">
    <location>
        <begin position="605"/>
        <end position="640"/>
    </location>
</feature>
<organism evidence="10 11">
    <name type="scientific">Ectocarpus siliculosus</name>
    <name type="common">Brown alga</name>
    <name type="synonym">Conferva siliculosa</name>
    <dbReference type="NCBI Taxonomy" id="2880"/>
    <lineage>
        <taxon>Eukaryota</taxon>
        <taxon>Sar</taxon>
        <taxon>Stramenopiles</taxon>
        <taxon>Ochrophyta</taxon>
        <taxon>PX clade</taxon>
        <taxon>Phaeophyceae</taxon>
        <taxon>Ectocarpales</taxon>
        <taxon>Ectocarpaceae</taxon>
        <taxon>Ectocarpus</taxon>
    </lineage>
</organism>
<feature type="region of interest" description="Disordered" evidence="8">
    <location>
        <begin position="977"/>
        <end position="1007"/>
    </location>
</feature>
<keyword evidence="5" id="KW-0653">Protein transport</keyword>
<dbReference type="OrthoDB" id="46189at2759"/>
<comment type="subcellular location">
    <subcellularLocation>
        <location evidence="1">Golgi apparatus membrane</location>
        <topology evidence="1">Peripheral membrane protein</topology>
    </subcellularLocation>
</comment>
<keyword evidence="6" id="KW-0333">Golgi apparatus</keyword>
<evidence type="ECO:0000256" key="4">
    <source>
        <dbReference type="ARBA" id="ARBA00022448"/>
    </source>
</evidence>
<dbReference type="InterPro" id="IPR002048">
    <property type="entry name" value="EF_hand_dom"/>
</dbReference>
<evidence type="ECO:0000313" key="11">
    <source>
        <dbReference type="Proteomes" id="UP000002630"/>
    </source>
</evidence>
<evidence type="ECO:0000256" key="2">
    <source>
        <dbReference type="ARBA" id="ARBA00006653"/>
    </source>
</evidence>
<evidence type="ECO:0000259" key="9">
    <source>
        <dbReference type="PROSITE" id="PS50222"/>
    </source>
</evidence>
<protein>
    <recommendedName>
        <fullName evidence="3">Conserved oligomeric Golgi complex subunit 1</fullName>
    </recommendedName>
</protein>
<dbReference type="GO" id="GO:0006891">
    <property type="term" value="P:intra-Golgi vesicle-mediated transport"/>
    <property type="evidence" value="ECO:0007669"/>
    <property type="project" value="InterPro"/>
</dbReference>
<dbReference type="GO" id="GO:0005509">
    <property type="term" value="F:calcium ion binding"/>
    <property type="evidence" value="ECO:0007669"/>
    <property type="project" value="InterPro"/>
</dbReference>
<evidence type="ECO:0000313" key="10">
    <source>
        <dbReference type="EMBL" id="CBJ25581.1"/>
    </source>
</evidence>
<dbReference type="EMBL" id="FN648486">
    <property type="protein sequence ID" value="CBJ25581.1"/>
    <property type="molecule type" value="Genomic_DNA"/>
</dbReference>
<dbReference type="PROSITE" id="PS50222">
    <property type="entry name" value="EF_HAND_2"/>
    <property type="match status" value="1"/>
</dbReference>
<proteinExistence type="inferred from homology"/>
<dbReference type="GO" id="GO:0000139">
    <property type="term" value="C:Golgi membrane"/>
    <property type="evidence" value="ECO:0007669"/>
    <property type="project" value="UniProtKB-SubCell"/>
</dbReference>
<evidence type="ECO:0000256" key="3">
    <source>
        <dbReference type="ARBA" id="ARBA00020978"/>
    </source>
</evidence>
<keyword evidence="7" id="KW-0472">Membrane</keyword>
<name>D7FW61_ECTSI</name>
<sequence length="1058" mass="112881">MVSPERALEHMSVEKAWSLLDTLSSQVVGKQTELQLMVGSRYHELIESADSIVSMKETGAEVLGLLRKFPQACSNVLQQVPSSLSPGTSDLSGTDVREDAAARHVMEVVQLMLHAPAAMWAALDSNKVLEAANLVLRCRSSWTDLSSTFSTGVDSGVAAFLRGHVTYVEQFPRRILSAGTRLLTRSCNTQETAGALTAILQLQALEDANPLRCLLELLLLRRGGAVVAMLTRATKEENSSDIEQVLHAAVTTVQRTIVDVHAIFAPGRNGSCMLEDLAHPSCRSQASLRLSAHDAKDMCTTWLSVLTPKIRVFGERLLRATGDTNSLARIRGSLWKVTHGDGAWATPAAGTRAGGSIRAVQGLMWMEATSFAVDVSAWDGGTNGSTRAWGQDVSSPQLDLWSLLFSQIFADLAEALLKDSLASIRRDVECRLDSILLAITRNETGQGVQEARSFSGSHRQEQPHALMAHDILAAADAVVSLLTSEIRNLAGDATCLTERGDQTAADALKTSFYLLSVDMAAGLANHLRIALQEIHACIKSAAEQERRCVPYGGRIGDLENAVSSFADAGLLIGRVAWMLNGRSGGPLQYALTPPACFAQRRRGRIEEQQLEAAFVIADTNGDGVVDTEEAAEALQAVSFGASAALAVDPSRYASFTLNEFFLFATRLLEEQRPRQHLTSCLDTLLSESLAVWSEWALEKSAALLTEGCNAMVILCANPGMTNDLWRQAHGIWEDKTIELDRDDGDGIQETVHFPIMVSPAILCYIEGVAAELSRILSTADLTERAVTESCSGWKTQDAQPSGDEERALGWSAPGKATGQGAARYARSLAAVRASSDLSHALVGLCEGAHSAAAQACEAAQLQLLLDALFLQKWVSDSPKSSPSMESVVTTLCDLVDPINLQIYMPHLQTAASACWAACHTPLSLIFEQAIPSSSAPSSASVSPDGALGSSSSFIPLAPKVRRFEILPLSLEVVRLQHPNGSSRSRNSVGIKSGAPASGDGPGASAQARGLEAGRQALAGLGSVLSAQNAHVQSVFGAASLFLGGRNRRGEDGDGHSER</sequence>
<dbReference type="GO" id="GO:0015031">
    <property type="term" value="P:protein transport"/>
    <property type="evidence" value="ECO:0007669"/>
    <property type="project" value="UniProtKB-KW"/>
</dbReference>
<dbReference type="InterPro" id="IPR033370">
    <property type="entry name" value="COG1"/>
</dbReference>
<keyword evidence="11" id="KW-1185">Reference proteome</keyword>
<dbReference type="SMART" id="SM00054">
    <property type="entry name" value="EFh"/>
    <property type="match status" value="1"/>
</dbReference>
<dbReference type="eggNOG" id="ENOG502SFMQ">
    <property type="taxonomic scope" value="Eukaryota"/>
</dbReference>
<dbReference type="STRING" id="2880.D7FW61"/>
<evidence type="ECO:0000256" key="7">
    <source>
        <dbReference type="ARBA" id="ARBA00023136"/>
    </source>
</evidence>
<reference evidence="10 11" key="1">
    <citation type="journal article" date="2010" name="Nature">
        <title>The Ectocarpus genome and the independent evolution of multicellularity in brown algae.</title>
        <authorList>
            <person name="Cock J.M."/>
            <person name="Sterck L."/>
            <person name="Rouze P."/>
            <person name="Scornet D."/>
            <person name="Allen A.E."/>
            <person name="Amoutzias G."/>
            <person name="Anthouard V."/>
            <person name="Artiguenave F."/>
            <person name="Aury J.M."/>
            <person name="Badger J.H."/>
            <person name="Beszteri B."/>
            <person name="Billiau K."/>
            <person name="Bonnet E."/>
            <person name="Bothwell J.H."/>
            <person name="Bowler C."/>
            <person name="Boyen C."/>
            <person name="Brownlee C."/>
            <person name="Carrano C.J."/>
            <person name="Charrier B."/>
            <person name="Cho G.Y."/>
            <person name="Coelho S.M."/>
            <person name="Collen J."/>
            <person name="Corre E."/>
            <person name="Da Silva C."/>
            <person name="Delage L."/>
            <person name="Delaroque N."/>
            <person name="Dittami S.M."/>
            <person name="Doulbeau S."/>
            <person name="Elias M."/>
            <person name="Farnham G."/>
            <person name="Gachon C.M."/>
            <person name="Gschloessl B."/>
            <person name="Heesch S."/>
            <person name="Jabbari K."/>
            <person name="Jubin C."/>
            <person name="Kawai H."/>
            <person name="Kimura K."/>
            <person name="Kloareg B."/>
            <person name="Kupper F.C."/>
            <person name="Lang D."/>
            <person name="Le Bail A."/>
            <person name="Leblanc C."/>
            <person name="Lerouge P."/>
            <person name="Lohr M."/>
            <person name="Lopez P.J."/>
            <person name="Martens C."/>
            <person name="Maumus F."/>
            <person name="Michel G."/>
            <person name="Miranda-Saavedra D."/>
            <person name="Morales J."/>
            <person name="Moreau H."/>
            <person name="Motomura T."/>
            <person name="Nagasato C."/>
            <person name="Napoli C.A."/>
            <person name="Nelson D.R."/>
            <person name="Nyvall-Collen P."/>
            <person name="Peters A.F."/>
            <person name="Pommier C."/>
            <person name="Potin P."/>
            <person name="Poulain J."/>
            <person name="Quesneville H."/>
            <person name="Read B."/>
            <person name="Rensing S.A."/>
            <person name="Ritter A."/>
            <person name="Rousvoal S."/>
            <person name="Samanta M."/>
            <person name="Samson G."/>
            <person name="Schroeder D.C."/>
            <person name="Segurens B."/>
            <person name="Strittmatter M."/>
            <person name="Tonon T."/>
            <person name="Tregear J.W."/>
            <person name="Valentin K."/>
            <person name="von Dassow P."/>
            <person name="Yamagishi T."/>
            <person name="Van de Peer Y."/>
            <person name="Wincker P."/>
        </authorList>
    </citation>
    <scope>NUCLEOTIDE SEQUENCE [LARGE SCALE GENOMIC DNA]</scope>
    <source>
        <strain evidence="11">Ec32 / CCAP1310/4</strain>
    </source>
</reference>